<reference evidence="2" key="1">
    <citation type="submission" date="2018-05" db="EMBL/GenBank/DDBJ databases">
        <title>Draft genome of Mucuna pruriens seed.</title>
        <authorList>
            <person name="Nnadi N.E."/>
            <person name="Vos R."/>
            <person name="Hasami M.H."/>
            <person name="Devisetty U.K."/>
            <person name="Aguiy J.C."/>
        </authorList>
    </citation>
    <scope>NUCLEOTIDE SEQUENCE [LARGE SCALE GENOMIC DNA]</scope>
    <source>
        <strain evidence="2">JCA_2017</strain>
    </source>
</reference>
<feature type="region of interest" description="Disordered" evidence="1">
    <location>
        <begin position="1"/>
        <end position="81"/>
    </location>
</feature>
<dbReference type="AlphaFoldDB" id="A0A371EHJ8"/>
<accession>A0A371EHJ8</accession>
<name>A0A371EHJ8_MUCPR</name>
<proteinExistence type="predicted"/>
<dbReference type="Proteomes" id="UP000257109">
    <property type="component" value="Unassembled WGS sequence"/>
</dbReference>
<feature type="compositionally biased region" description="Basic and acidic residues" evidence="1">
    <location>
        <begin position="22"/>
        <end position="47"/>
    </location>
</feature>
<evidence type="ECO:0000313" key="2">
    <source>
        <dbReference type="EMBL" id="RDX65379.1"/>
    </source>
</evidence>
<gene>
    <name evidence="2" type="ORF">CR513_55963</name>
</gene>
<comment type="caution">
    <text evidence="2">The sequence shown here is derived from an EMBL/GenBank/DDBJ whole genome shotgun (WGS) entry which is preliminary data.</text>
</comment>
<feature type="non-terminal residue" evidence="2">
    <location>
        <position position="1"/>
    </location>
</feature>
<dbReference type="EMBL" id="QJKJ01013937">
    <property type="protein sequence ID" value="RDX65379.1"/>
    <property type="molecule type" value="Genomic_DNA"/>
</dbReference>
<evidence type="ECO:0000313" key="3">
    <source>
        <dbReference type="Proteomes" id="UP000257109"/>
    </source>
</evidence>
<organism evidence="2 3">
    <name type="scientific">Mucuna pruriens</name>
    <name type="common">Velvet bean</name>
    <name type="synonym">Dolichos pruriens</name>
    <dbReference type="NCBI Taxonomy" id="157652"/>
    <lineage>
        <taxon>Eukaryota</taxon>
        <taxon>Viridiplantae</taxon>
        <taxon>Streptophyta</taxon>
        <taxon>Embryophyta</taxon>
        <taxon>Tracheophyta</taxon>
        <taxon>Spermatophyta</taxon>
        <taxon>Magnoliopsida</taxon>
        <taxon>eudicotyledons</taxon>
        <taxon>Gunneridae</taxon>
        <taxon>Pentapetalae</taxon>
        <taxon>rosids</taxon>
        <taxon>fabids</taxon>
        <taxon>Fabales</taxon>
        <taxon>Fabaceae</taxon>
        <taxon>Papilionoideae</taxon>
        <taxon>50 kb inversion clade</taxon>
        <taxon>NPAAA clade</taxon>
        <taxon>indigoferoid/millettioid clade</taxon>
        <taxon>Phaseoleae</taxon>
        <taxon>Mucuna</taxon>
    </lineage>
</organism>
<protein>
    <submittedName>
        <fullName evidence="2">Uncharacterized protein</fullName>
    </submittedName>
</protein>
<sequence>MGSFSVDLETQSVNAKVNALSKGKEKEKHKCRRESEGSHDEGYESHLSRSSRSQRSERVKRHERHKDEPKRNPIELIKGKIPPFLGDGKPNAYYDWEMSVEKILNALIWNEIAINIRGMRRASIES</sequence>
<evidence type="ECO:0000256" key="1">
    <source>
        <dbReference type="SAM" id="MobiDB-lite"/>
    </source>
</evidence>
<keyword evidence="3" id="KW-1185">Reference proteome</keyword>